<reference evidence="1" key="1">
    <citation type="submission" date="2023-10" db="EMBL/GenBank/DDBJ databases">
        <title>Chromosome-level genome of the transformable northern wattle, Acacia crassicarpa.</title>
        <authorList>
            <person name="Massaro I."/>
            <person name="Sinha N.R."/>
            <person name="Poethig S."/>
            <person name="Leichty A.R."/>
        </authorList>
    </citation>
    <scope>NUCLEOTIDE SEQUENCE</scope>
    <source>
        <strain evidence="1">Acra3RX</strain>
        <tissue evidence="1">Leaf</tissue>
    </source>
</reference>
<name>A0AAE1J154_9FABA</name>
<proteinExistence type="predicted"/>
<comment type="caution">
    <text evidence="1">The sequence shown here is derived from an EMBL/GenBank/DDBJ whole genome shotgun (WGS) entry which is preliminary data.</text>
</comment>
<accession>A0AAE1J154</accession>
<gene>
    <name evidence="1" type="ORF">QN277_006134</name>
</gene>
<sequence length="79" mass="8678">MGSQATLVASSSASPTVSQLLEEVQPLVPPANFITTNLRIYDMDAFEVSYGNRSFCPYIFVDLDRVKAECNVDLSPYLA</sequence>
<evidence type="ECO:0000313" key="1">
    <source>
        <dbReference type="EMBL" id="KAK4259844.1"/>
    </source>
</evidence>
<dbReference type="EMBL" id="JAWXYG010000011">
    <property type="protein sequence ID" value="KAK4259844.1"/>
    <property type="molecule type" value="Genomic_DNA"/>
</dbReference>
<keyword evidence="2" id="KW-1185">Reference proteome</keyword>
<evidence type="ECO:0000313" key="2">
    <source>
        <dbReference type="Proteomes" id="UP001293593"/>
    </source>
</evidence>
<dbReference type="Proteomes" id="UP001293593">
    <property type="component" value="Unassembled WGS sequence"/>
</dbReference>
<organism evidence="1 2">
    <name type="scientific">Acacia crassicarpa</name>
    <name type="common">northern wattle</name>
    <dbReference type="NCBI Taxonomy" id="499986"/>
    <lineage>
        <taxon>Eukaryota</taxon>
        <taxon>Viridiplantae</taxon>
        <taxon>Streptophyta</taxon>
        <taxon>Embryophyta</taxon>
        <taxon>Tracheophyta</taxon>
        <taxon>Spermatophyta</taxon>
        <taxon>Magnoliopsida</taxon>
        <taxon>eudicotyledons</taxon>
        <taxon>Gunneridae</taxon>
        <taxon>Pentapetalae</taxon>
        <taxon>rosids</taxon>
        <taxon>fabids</taxon>
        <taxon>Fabales</taxon>
        <taxon>Fabaceae</taxon>
        <taxon>Caesalpinioideae</taxon>
        <taxon>mimosoid clade</taxon>
        <taxon>Acacieae</taxon>
        <taxon>Acacia</taxon>
    </lineage>
</organism>
<protein>
    <submittedName>
        <fullName evidence="1">Uncharacterized protein</fullName>
    </submittedName>
</protein>
<dbReference type="AlphaFoldDB" id="A0AAE1J154"/>